<sequence>MQHISARKSESNDLKITKTQEESHSPVCSVSYVTIR</sequence>
<dbReference type="EMBL" id="UYYF01004801">
    <property type="protein sequence ID" value="VDN07083.1"/>
    <property type="molecule type" value="Genomic_DNA"/>
</dbReference>
<gene>
    <name evidence="2" type="ORF">TCLT_LOCUS9452</name>
</gene>
<evidence type="ECO:0000313" key="3">
    <source>
        <dbReference type="Proteomes" id="UP000276776"/>
    </source>
</evidence>
<evidence type="ECO:0000313" key="2">
    <source>
        <dbReference type="EMBL" id="VDN07083.1"/>
    </source>
</evidence>
<dbReference type="AlphaFoldDB" id="A0A0N5D8M7"/>
<evidence type="ECO:0000256" key="1">
    <source>
        <dbReference type="SAM" id="MobiDB-lite"/>
    </source>
</evidence>
<keyword evidence="3" id="KW-1185">Reference proteome</keyword>
<name>A0A0N5D8M7_THECL</name>
<protein>
    <submittedName>
        <fullName evidence="2 4">Uncharacterized protein</fullName>
    </submittedName>
</protein>
<feature type="compositionally biased region" description="Polar residues" evidence="1">
    <location>
        <begin position="26"/>
        <end position="36"/>
    </location>
</feature>
<dbReference type="WBParaSite" id="TCLT_0000946301-mRNA-1">
    <property type="protein sequence ID" value="TCLT_0000946301-mRNA-1"/>
    <property type="gene ID" value="TCLT_0000946301"/>
</dbReference>
<feature type="compositionally biased region" description="Basic and acidic residues" evidence="1">
    <location>
        <begin position="7"/>
        <end position="24"/>
    </location>
</feature>
<feature type="region of interest" description="Disordered" evidence="1">
    <location>
        <begin position="1"/>
        <end position="36"/>
    </location>
</feature>
<evidence type="ECO:0000313" key="4">
    <source>
        <dbReference type="WBParaSite" id="TCLT_0000946301-mRNA-1"/>
    </source>
</evidence>
<proteinExistence type="predicted"/>
<accession>A0A0N5D8M7</accession>
<dbReference type="Proteomes" id="UP000276776">
    <property type="component" value="Unassembled WGS sequence"/>
</dbReference>
<organism evidence="4">
    <name type="scientific">Thelazia callipaeda</name>
    <name type="common">Oriental eyeworm</name>
    <name type="synonym">Parasitic nematode</name>
    <dbReference type="NCBI Taxonomy" id="103827"/>
    <lineage>
        <taxon>Eukaryota</taxon>
        <taxon>Metazoa</taxon>
        <taxon>Ecdysozoa</taxon>
        <taxon>Nematoda</taxon>
        <taxon>Chromadorea</taxon>
        <taxon>Rhabditida</taxon>
        <taxon>Spirurina</taxon>
        <taxon>Spiruromorpha</taxon>
        <taxon>Thelazioidea</taxon>
        <taxon>Thelaziidae</taxon>
        <taxon>Thelazia</taxon>
    </lineage>
</organism>
<reference evidence="4" key="1">
    <citation type="submission" date="2017-02" db="UniProtKB">
        <authorList>
            <consortium name="WormBaseParasite"/>
        </authorList>
    </citation>
    <scope>IDENTIFICATION</scope>
</reference>
<reference evidence="2 3" key="2">
    <citation type="submission" date="2018-11" db="EMBL/GenBank/DDBJ databases">
        <authorList>
            <consortium name="Pathogen Informatics"/>
        </authorList>
    </citation>
    <scope>NUCLEOTIDE SEQUENCE [LARGE SCALE GENOMIC DNA]</scope>
</reference>